<evidence type="ECO:0000256" key="5">
    <source>
        <dbReference type="SAM" id="Coils"/>
    </source>
</evidence>
<evidence type="ECO:0000256" key="4">
    <source>
        <dbReference type="ARBA" id="ARBA00023306"/>
    </source>
</evidence>
<protein>
    <submittedName>
        <fullName evidence="6">SMC-Scp complex subunit ScpB</fullName>
    </submittedName>
</protein>
<dbReference type="InterPro" id="IPR036388">
    <property type="entry name" value="WH-like_DNA-bd_sf"/>
</dbReference>
<keyword evidence="3" id="KW-0159">Chromosome partition</keyword>
<dbReference type="RefSeq" id="WP_149122946.1">
    <property type="nucleotide sequence ID" value="NZ_VTFL01000004.1"/>
</dbReference>
<dbReference type="Pfam" id="PF04079">
    <property type="entry name" value="SMC_ScpB"/>
    <property type="match status" value="1"/>
</dbReference>
<dbReference type="GO" id="GO:0051304">
    <property type="term" value="P:chromosome separation"/>
    <property type="evidence" value="ECO:0007669"/>
    <property type="project" value="InterPro"/>
</dbReference>
<sequence>MREIRLIAKKQIEALIFIAEKPLYPEEIAKLLEMSVDEVEEVLKELKEEYENRGINLYKINGAYEFATSPEVAPVLWRYASRKRERLSKAALETLAIVYYHQPITKVEIETIRGAKVDSVLSTLLEKKLIKIVGRKETIGRPFLYGIGDEFYRYFTIEDEEELKK</sequence>
<dbReference type="InterPro" id="IPR036390">
    <property type="entry name" value="WH_DNA-bd_sf"/>
</dbReference>
<organism evidence="6">
    <name type="scientific">Dictyoglomus thermophilum</name>
    <dbReference type="NCBI Taxonomy" id="14"/>
    <lineage>
        <taxon>Bacteria</taxon>
        <taxon>Pseudomonadati</taxon>
        <taxon>Dictyoglomota</taxon>
        <taxon>Dictyoglomia</taxon>
        <taxon>Dictyoglomales</taxon>
        <taxon>Dictyoglomaceae</taxon>
        <taxon>Dictyoglomus</taxon>
    </lineage>
</organism>
<reference evidence="6" key="1">
    <citation type="journal article" date="2020" name="mSystems">
        <title>Genome- and Community-Level Interaction Insights into Carbon Utilization and Element Cycling Functions of Hydrothermarchaeota in Hydrothermal Sediment.</title>
        <authorList>
            <person name="Zhou Z."/>
            <person name="Liu Y."/>
            <person name="Xu W."/>
            <person name="Pan J."/>
            <person name="Luo Z.H."/>
            <person name="Li M."/>
        </authorList>
    </citation>
    <scope>NUCLEOTIDE SEQUENCE [LARGE SCALE GENOMIC DNA]</scope>
    <source>
        <strain evidence="6">SpSt-70</strain>
    </source>
</reference>
<keyword evidence="5" id="KW-0175">Coiled coil</keyword>
<keyword evidence="4" id="KW-0131">Cell cycle</keyword>
<dbReference type="GO" id="GO:0051301">
    <property type="term" value="P:cell division"/>
    <property type="evidence" value="ECO:0007669"/>
    <property type="project" value="UniProtKB-KW"/>
</dbReference>
<evidence type="ECO:0000256" key="1">
    <source>
        <dbReference type="ARBA" id="ARBA00022490"/>
    </source>
</evidence>
<dbReference type="PANTHER" id="PTHR34298">
    <property type="entry name" value="SEGREGATION AND CONDENSATION PROTEIN B"/>
    <property type="match status" value="1"/>
</dbReference>
<dbReference type="NCBIfam" id="TIGR00281">
    <property type="entry name" value="SMC-Scp complex subunit ScpB"/>
    <property type="match status" value="1"/>
</dbReference>
<dbReference type="AlphaFoldDB" id="A0A7V3ZI19"/>
<evidence type="ECO:0000256" key="2">
    <source>
        <dbReference type="ARBA" id="ARBA00022618"/>
    </source>
</evidence>
<accession>A0A7V3ZI19</accession>
<dbReference type="PANTHER" id="PTHR34298:SF2">
    <property type="entry name" value="SEGREGATION AND CONDENSATION PROTEIN B"/>
    <property type="match status" value="1"/>
</dbReference>
<gene>
    <name evidence="6" type="primary">scpB</name>
    <name evidence="6" type="ORF">ENU78_03060</name>
</gene>
<dbReference type="PIRSF" id="PIRSF019345">
    <property type="entry name" value="ScpB"/>
    <property type="match status" value="1"/>
</dbReference>
<evidence type="ECO:0000313" key="6">
    <source>
        <dbReference type="EMBL" id="HGK23422.1"/>
    </source>
</evidence>
<feature type="coiled-coil region" evidence="5">
    <location>
        <begin position="29"/>
        <end position="56"/>
    </location>
</feature>
<comment type="caution">
    <text evidence="6">The sequence shown here is derived from an EMBL/GenBank/DDBJ whole genome shotgun (WGS) entry which is preliminary data.</text>
</comment>
<dbReference type="EMBL" id="DTDV01000007">
    <property type="protein sequence ID" value="HGK23422.1"/>
    <property type="molecule type" value="Genomic_DNA"/>
</dbReference>
<proteinExistence type="predicted"/>
<dbReference type="SUPFAM" id="SSF46785">
    <property type="entry name" value="Winged helix' DNA-binding domain"/>
    <property type="match status" value="2"/>
</dbReference>
<keyword evidence="2" id="KW-0132">Cell division</keyword>
<dbReference type="InterPro" id="IPR005234">
    <property type="entry name" value="ScpB_csome_segregation"/>
</dbReference>
<evidence type="ECO:0000256" key="3">
    <source>
        <dbReference type="ARBA" id="ARBA00022829"/>
    </source>
</evidence>
<keyword evidence="1" id="KW-0963">Cytoplasm</keyword>
<dbReference type="Gene3D" id="1.10.10.10">
    <property type="entry name" value="Winged helix-like DNA-binding domain superfamily/Winged helix DNA-binding domain"/>
    <property type="match status" value="2"/>
</dbReference>
<name>A0A7V3ZI19_DICTH</name>